<feature type="transmembrane region" description="Helical" evidence="6">
    <location>
        <begin position="130"/>
        <end position="150"/>
    </location>
</feature>
<keyword evidence="5 6" id="KW-0472">Membrane</keyword>
<feature type="transmembrane region" description="Helical" evidence="6">
    <location>
        <begin position="277"/>
        <end position="296"/>
    </location>
</feature>
<keyword evidence="3 6" id="KW-0812">Transmembrane</keyword>
<feature type="transmembrane region" description="Helical" evidence="6">
    <location>
        <begin position="247"/>
        <end position="265"/>
    </location>
</feature>
<accession>A0ABP5GR77</accession>
<evidence type="ECO:0000256" key="5">
    <source>
        <dbReference type="ARBA" id="ARBA00023136"/>
    </source>
</evidence>
<dbReference type="SUPFAM" id="SSF103481">
    <property type="entry name" value="Multidrug resistance efflux transporter EmrE"/>
    <property type="match status" value="2"/>
</dbReference>
<dbReference type="PANTHER" id="PTHR32322:SF2">
    <property type="entry name" value="EAMA DOMAIN-CONTAINING PROTEIN"/>
    <property type="match status" value="1"/>
</dbReference>
<comment type="subcellular location">
    <subcellularLocation>
        <location evidence="1">Membrane</location>
        <topology evidence="1">Multi-pass membrane protein</topology>
    </subcellularLocation>
</comment>
<feature type="transmembrane region" description="Helical" evidence="6">
    <location>
        <begin position="157"/>
        <end position="176"/>
    </location>
</feature>
<feature type="transmembrane region" description="Helical" evidence="6">
    <location>
        <begin position="214"/>
        <end position="235"/>
    </location>
</feature>
<organism evidence="8 9">
    <name type="scientific">Catenulispora yoronensis</name>
    <dbReference type="NCBI Taxonomy" id="450799"/>
    <lineage>
        <taxon>Bacteria</taxon>
        <taxon>Bacillati</taxon>
        <taxon>Actinomycetota</taxon>
        <taxon>Actinomycetes</taxon>
        <taxon>Catenulisporales</taxon>
        <taxon>Catenulisporaceae</taxon>
        <taxon>Catenulispora</taxon>
    </lineage>
</organism>
<feature type="transmembrane region" description="Helical" evidence="6">
    <location>
        <begin position="182"/>
        <end position="202"/>
    </location>
</feature>
<feature type="domain" description="EamA" evidence="7">
    <location>
        <begin position="183"/>
        <end position="316"/>
    </location>
</feature>
<comment type="caution">
    <text evidence="8">The sequence shown here is derived from an EMBL/GenBank/DDBJ whole genome shotgun (WGS) entry which is preliminary data.</text>
</comment>
<proteinExistence type="inferred from homology"/>
<feature type="transmembrane region" description="Helical" evidence="6">
    <location>
        <begin position="104"/>
        <end position="124"/>
    </location>
</feature>
<evidence type="ECO:0000256" key="6">
    <source>
        <dbReference type="SAM" id="Phobius"/>
    </source>
</evidence>
<sequence>MGVSASASASATAGAATGVAVGNNGVSAGAAGAAGAAEGRAGTARDLLLSAIAPASWGTTYVVTATLLPDHRPMLAATLRALPAGLILLAFVRRLPRGDWWWKTAVLGTLNFGAFFPLLFFAAYRLPGGVAATIGSVQPLAVAGFSTLILRQPPVRAVLVAASVGTGGVALMTLTGKARLDALGVLAMLTATSLMALAVVLGRKWGRPAGATPLTLAAWQLVFGGLLLAPMTLFTEGVPETLTAKNIAGFTYIGVVGTAAAYTLWFRGIERLAPTSLSLLSLANPMVATVAGFVVLDQVLTAPQAAGFAVALGALVVGQVVGNRGR</sequence>
<dbReference type="EMBL" id="BAAAQN010000044">
    <property type="protein sequence ID" value="GAA2047956.1"/>
    <property type="molecule type" value="Genomic_DNA"/>
</dbReference>
<dbReference type="Proteomes" id="UP001500751">
    <property type="component" value="Unassembled WGS sequence"/>
</dbReference>
<feature type="transmembrane region" description="Helical" evidence="6">
    <location>
        <begin position="302"/>
        <end position="322"/>
    </location>
</feature>
<dbReference type="RefSeq" id="WP_344669196.1">
    <property type="nucleotide sequence ID" value="NZ_BAAAQN010000044.1"/>
</dbReference>
<keyword evidence="4 6" id="KW-1133">Transmembrane helix</keyword>
<evidence type="ECO:0000256" key="1">
    <source>
        <dbReference type="ARBA" id="ARBA00004141"/>
    </source>
</evidence>
<name>A0ABP5GR77_9ACTN</name>
<evidence type="ECO:0000313" key="8">
    <source>
        <dbReference type="EMBL" id="GAA2047956.1"/>
    </source>
</evidence>
<evidence type="ECO:0000256" key="3">
    <source>
        <dbReference type="ARBA" id="ARBA00022692"/>
    </source>
</evidence>
<feature type="domain" description="EamA" evidence="7">
    <location>
        <begin position="48"/>
        <end position="173"/>
    </location>
</feature>
<keyword evidence="9" id="KW-1185">Reference proteome</keyword>
<reference evidence="9" key="1">
    <citation type="journal article" date="2019" name="Int. J. Syst. Evol. Microbiol.">
        <title>The Global Catalogue of Microorganisms (GCM) 10K type strain sequencing project: providing services to taxonomists for standard genome sequencing and annotation.</title>
        <authorList>
            <consortium name="The Broad Institute Genomics Platform"/>
            <consortium name="The Broad Institute Genome Sequencing Center for Infectious Disease"/>
            <person name="Wu L."/>
            <person name="Ma J."/>
        </authorList>
    </citation>
    <scope>NUCLEOTIDE SEQUENCE [LARGE SCALE GENOMIC DNA]</scope>
    <source>
        <strain evidence="9">JCM 16014</strain>
    </source>
</reference>
<gene>
    <name evidence="8" type="ORF">GCM10009839_61710</name>
</gene>
<feature type="transmembrane region" description="Helical" evidence="6">
    <location>
        <begin position="74"/>
        <end position="92"/>
    </location>
</feature>
<dbReference type="InterPro" id="IPR000620">
    <property type="entry name" value="EamA_dom"/>
</dbReference>
<feature type="transmembrane region" description="Helical" evidence="6">
    <location>
        <begin position="47"/>
        <end position="68"/>
    </location>
</feature>
<comment type="similarity">
    <text evidence="2">Belongs to the EamA transporter family.</text>
</comment>
<evidence type="ECO:0000313" key="9">
    <source>
        <dbReference type="Proteomes" id="UP001500751"/>
    </source>
</evidence>
<dbReference type="InterPro" id="IPR037185">
    <property type="entry name" value="EmrE-like"/>
</dbReference>
<dbReference type="Pfam" id="PF00892">
    <property type="entry name" value="EamA"/>
    <property type="match status" value="2"/>
</dbReference>
<evidence type="ECO:0000256" key="2">
    <source>
        <dbReference type="ARBA" id="ARBA00007362"/>
    </source>
</evidence>
<evidence type="ECO:0000256" key="4">
    <source>
        <dbReference type="ARBA" id="ARBA00022989"/>
    </source>
</evidence>
<dbReference type="InterPro" id="IPR050638">
    <property type="entry name" value="AA-Vitamin_Transporters"/>
</dbReference>
<evidence type="ECO:0000259" key="7">
    <source>
        <dbReference type="Pfam" id="PF00892"/>
    </source>
</evidence>
<protein>
    <submittedName>
        <fullName evidence="8">EamA family transporter</fullName>
    </submittedName>
</protein>
<dbReference type="PANTHER" id="PTHR32322">
    <property type="entry name" value="INNER MEMBRANE TRANSPORTER"/>
    <property type="match status" value="1"/>
</dbReference>